<dbReference type="InterPro" id="IPR036093">
    <property type="entry name" value="NAC_dom_sf"/>
</dbReference>
<dbReference type="InterPro" id="IPR003441">
    <property type="entry name" value="NAC-dom"/>
</dbReference>
<reference evidence="8" key="4">
    <citation type="submission" date="2019-03" db="UniProtKB">
        <authorList>
            <consortium name="EnsemblPlants"/>
        </authorList>
    </citation>
    <scope>IDENTIFICATION</scope>
</reference>
<dbReference type="GO" id="GO:0005634">
    <property type="term" value="C:nucleus"/>
    <property type="evidence" value="ECO:0007669"/>
    <property type="project" value="UniProtKB-SubCell"/>
</dbReference>
<dbReference type="Gene3D" id="2.170.150.80">
    <property type="entry name" value="NAC domain"/>
    <property type="match status" value="1"/>
</dbReference>
<reference evidence="9" key="1">
    <citation type="journal article" date="2014" name="Science">
        <title>Ancient hybridizations among the ancestral genomes of bread wheat.</title>
        <authorList>
            <consortium name="International Wheat Genome Sequencing Consortium,"/>
            <person name="Marcussen T."/>
            <person name="Sandve S.R."/>
            <person name="Heier L."/>
            <person name="Spannagl M."/>
            <person name="Pfeifer M."/>
            <person name="Jakobsen K.S."/>
            <person name="Wulff B.B."/>
            <person name="Steuernagel B."/>
            <person name="Mayer K.F."/>
            <person name="Olsen O.A."/>
        </authorList>
    </citation>
    <scope>NUCLEOTIDE SEQUENCE [LARGE SCALE GENOMIC DNA]</scope>
    <source>
        <strain evidence="9">cv. AL8/78</strain>
    </source>
</reference>
<comment type="subcellular location">
    <subcellularLocation>
        <location evidence="1">Nucleus</location>
    </subcellularLocation>
</comment>
<evidence type="ECO:0000313" key="8">
    <source>
        <dbReference type="EnsemblPlants" id="AET2Gv20808700.10"/>
    </source>
</evidence>
<keyword evidence="3" id="KW-0238">DNA-binding</keyword>
<dbReference type="STRING" id="200361.A0A453CDA6"/>
<dbReference type="PROSITE" id="PS51005">
    <property type="entry name" value="NAC"/>
    <property type="match status" value="1"/>
</dbReference>
<evidence type="ECO:0000256" key="4">
    <source>
        <dbReference type="ARBA" id="ARBA00023163"/>
    </source>
</evidence>
<accession>A0A453CDA6</accession>
<evidence type="ECO:0000256" key="2">
    <source>
        <dbReference type="ARBA" id="ARBA00023015"/>
    </source>
</evidence>
<dbReference type="AlphaFoldDB" id="A0A453CDA6"/>
<organism evidence="8 9">
    <name type="scientific">Aegilops tauschii subsp. strangulata</name>
    <name type="common">Goatgrass</name>
    <dbReference type="NCBI Taxonomy" id="200361"/>
    <lineage>
        <taxon>Eukaryota</taxon>
        <taxon>Viridiplantae</taxon>
        <taxon>Streptophyta</taxon>
        <taxon>Embryophyta</taxon>
        <taxon>Tracheophyta</taxon>
        <taxon>Spermatophyta</taxon>
        <taxon>Magnoliopsida</taxon>
        <taxon>Liliopsida</taxon>
        <taxon>Poales</taxon>
        <taxon>Poaceae</taxon>
        <taxon>BOP clade</taxon>
        <taxon>Pooideae</taxon>
        <taxon>Triticodae</taxon>
        <taxon>Triticeae</taxon>
        <taxon>Triticinae</taxon>
        <taxon>Aegilops</taxon>
    </lineage>
</organism>
<name>A0A453CDA6_AEGTS</name>
<dbReference type="Gramene" id="AET2Gv20808700.10">
    <property type="protein sequence ID" value="AET2Gv20808700.10"/>
    <property type="gene ID" value="AET2Gv20808700"/>
</dbReference>
<evidence type="ECO:0000259" key="7">
    <source>
        <dbReference type="PROSITE" id="PS51005"/>
    </source>
</evidence>
<evidence type="ECO:0000256" key="5">
    <source>
        <dbReference type="ARBA" id="ARBA00023242"/>
    </source>
</evidence>
<keyword evidence="9" id="KW-1185">Reference proteome</keyword>
<feature type="region of interest" description="Disordered" evidence="6">
    <location>
        <begin position="43"/>
        <end position="102"/>
    </location>
</feature>
<dbReference type="GO" id="GO:0006355">
    <property type="term" value="P:regulation of DNA-templated transcription"/>
    <property type="evidence" value="ECO:0007669"/>
    <property type="project" value="InterPro"/>
</dbReference>
<keyword evidence="5" id="KW-0539">Nucleus</keyword>
<dbReference type="PANTHER" id="PTHR31719:SF43">
    <property type="entry name" value="NAC TRANSCRIPTION FACTOR 56"/>
    <property type="match status" value="1"/>
</dbReference>
<dbReference type="GO" id="GO:0003677">
    <property type="term" value="F:DNA binding"/>
    <property type="evidence" value="ECO:0007669"/>
    <property type="project" value="UniProtKB-KW"/>
</dbReference>
<keyword evidence="2" id="KW-0805">Transcription regulation</keyword>
<feature type="domain" description="NAC" evidence="7">
    <location>
        <begin position="110"/>
        <end position="247"/>
    </location>
</feature>
<dbReference type="SUPFAM" id="SSF101941">
    <property type="entry name" value="NAC domain"/>
    <property type="match status" value="1"/>
</dbReference>
<evidence type="ECO:0000256" key="6">
    <source>
        <dbReference type="SAM" id="MobiDB-lite"/>
    </source>
</evidence>
<feature type="compositionally biased region" description="Acidic residues" evidence="6">
    <location>
        <begin position="89"/>
        <end position="102"/>
    </location>
</feature>
<sequence length="247" mass="28078">KDSTNKIFRKDEDSCPGQNIVCSDSNIVTHCSATMTTWNSTMVSSSTQLGGSSDDLTSSAVEQPSSNNDDIVDSDSMNSSITTEHSDVSDEQATETSTEVDETSSTPWWLVPGFRFRPTDKEIVLHYLKPKVLNLALPRRIEELVNIYALDADDIRLDEEDGDKERLGFFFVHKQDMAYSNGCYYTTPAGYWRIRGRPSRVREGRRTVAFKTSMDFYRGRLLHGRRTPWSMFEYKLNADRGDLRNLA</sequence>
<feature type="compositionally biased region" description="Low complexity" evidence="6">
    <location>
        <begin position="65"/>
        <end position="80"/>
    </location>
</feature>
<dbReference type="PANTHER" id="PTHR31719">
    <property type="entry name" value="NAC TRANSCRIPTION FACTOR 56"/>
    <property type="match status" value="1"/>
</dbReference>
<proteinExistence type="predicted"/>
<reference evidence="8" key="3">
    <citation type="journal article" date="2017" name="Nature">
        <title>Genome sequence of the progenitor of the wheat D genome Aegilops tauschii.</title>
        <authorList>
            <person name="Luo M.C."/>
            <person name="Gu Y.Q."/>
            <person name="Puiu D."/>
            <person name="Wang H."/>
            <person name="Twardziok S.O."/>
            <person name="Deal K.R."/>
            <person name="Huo N."/>
            <person name="Zhu T."/>
            <person name="Wang L."/>
            <person name="Wang Y."/>
            <person name="McGuire P.E."/>
            <person name="Liu S."/>
            <person name="Long H."/>
            <person name="Ramasamy R.K."/>
            <person name="Rodriguez J.C."/>
            <person name="Van S.L."/>
            <person name="Yuan L."/>
            <person name="Wang Z."/>
            <person name="Xia Z."/>
            <person name="Xiao L."/>
            <person name="Anderson O.D."/>
            <person name="Ouyang S."/>
            <person name="Liang Y."/>
            <person name="Zimin A.V."/>
            <person name="Pertea G."/>
            <person name="Qi P."/>
            <person name="Bennetzen J.L."/>
            <person name="Dai X."/>
            <person name="Dawson M.W."/>
            <person name="Muller H.G."/>
            <person name="Kugler K."/>
            <person name="Rivarola-Duarte L."/>
            <person name="Spannagl M."/>
            <person name="Mayer K.F.X."/>
            <person name="Lu F.H."/>
            <person name="Bevan M.W."/>
            <person name="Leroy P."/>
            <person name="Li P."/>
            <person name="You F.M."/>
            <person name="Sun Q."/>
            <person name="Liu Z."/>
            <person name="Lyons E."/>
            <person name="Wicker T."/>
            <person name="Salzberg S.L."/>
            <person name="Devos K.M."/>
            <person name="Dvorak J."/>
        </authorList>
    </citation>
    <scope>NUCLEOTIDE SEQUENCE [LARGE SCALE GENOMIC DNA]</scope>
    <source>
        <strain evidence="8">cv. AL8/78</strain>
    </source>
</reference>
<protein>
    <recommendedName>
        <fullName evidence="7">NAC domain-containing protein</fullName>
    </recommendedName>
</protein>
<dbReference type="Pfam" id="PF02365">
    <property type="entry name" value="NAM"/>
    <property type="match status" value="1"/>
</dbReference>
<dbReference type="Proteomes" id="UP000015105">
    <property type="component" value="Chromosome 2D"/>
</dbReference>
<feature type="compositionally biased region" description="Polar residues" evidence="6">
    <location>
        <begin position="43"/>
        <end position="64"/>
    </location>
</feature>
<evidence type="ECO:0000256" key="1">
    <source>
        <dbReference type="ARBA" id="ARBA00004123"/>
    </source>
</evidence>
<evidence type="ECO:0000313" key="9">
    <source>
        <dbReference type="Proteomes" id="UP000015105"/>
    </source>
</evidence>
<reference evidence="9" key="2">
    <citation type="journal article" date="2017" name="Nat. Plants">
        <title>The Aegilops tauschii genome reveals multiple impacts of transposons.</title>
        <authorList>
            <person name="Zhao G."/>
            <person name="Zou C."/>
            <person name="Li K."/>
            <person name="Wang K."/>
            <person name="Li T."/>
            <person name="Gao L."/>
            <person name="Zhang X."/>
            <person name="Wang H."/>
            <person name="Yang Z."/>
            <person name="Liu X."/>
            <person name="Jiang W."/>
            <person name="Mao L."/>
            <person name="Kong X."/>
            <person name="Jiao Y."/>
            <person name="Jia J."/>
        </authorList>
    </citation>
    <scope>NUCLEOTIDE SEQUENCE [LARGE SCALE GENOMIC DNA]</scope>
    <source>
        <strain evidence="9">cv. AL8/78</strain>
    </source>
</reference>
<keyword evidence="4" id="KW-0804">Transcription</keyword>
<dbReference type="EnsemblPlants" id="AET2Gv20808700.10">
    <property type="protein sequence ID" value="AET2Gv20808700.10"/>
    <property type="gene ID" value="AET2Gv20808700"/>
</dbReference>
<reference evidence="8" key="5">
    <citation type="journal article" date="2021" name="G3 (Bethesda)">
        <title>Aegilops tauschii genome assembly Aet v5.0 features greater sequence contiguity and improved annotation.</title>
        <authorList>
            <person name="Wang L."/>
            <person name="Zhu T."/>
            <person name="Rodriguez J.C."/>
            <person name="Deal K.R."/>
            <person name="Dubcovsky J."/>
            <person name="McGuire P.E."/>
            <person name="Lux T."/>
            <person name="Spannagl M."/>
            <person name="Mayer K.F.X."/>
            <person name="Baldrich P."/>
            <person name="Meyers B.C."/>
            <person name="Huo N."/>
            <person name="Gu Y.Q."/>
            <person name="Zhou H."/>
            <person name="Devos K.M."/>
            <person name="Bennetzen J.L."/>
            <person name="Unver T."/>
            <person name="Budak H."/>
            <person name="Gulick P.J."/>
            <person name="Galiba G."/>
            <person name="Kalapos B."/>
            <person name="Nelson D.R."/>
            <person name="Li P."/>
            <person name="You F.M."/>
            <person name="Luo M.C."/>
            <person name="Dvorak J."/>
        </authorList>
    </citation>
    <scope>NUCLEOTIDE SEQUENCE [LARGE SCALE GENOMIC DNA]</scope>
    <source>
        <strain evidence="8">cv. AL8/78</strain>
    </source>
</reference>
<evidence type="ECO:0000256" key="3">
    <source>
        <dbReference type="ARBA" id="ARBA00023125"/>
    </source>
</evidence>